<dbReference type="PANTHER" id="PTHR46124:SF4">
    <property type="entry name" value="HYDROLASE TATD"/>
    <property type="match status" value="1"/>
</dbReference>
<feature type="binding site" evidence="4">
    <location>
        <position position="95"/>
    </location>
    <ligand>
        <name>a divalent metal cation</name>
        <dbReference type="ChEBI" id="CHEBI:60240"/>
        <label>1</label>
    </ligand>
</feature>
<feature type="binding site" evidence="4">
    <location>
        <position position="131"/>
    </location>
    <ligand>
        <name>a divalent metal cation</name>
        <dbReference type="ChEBI" id="CHEBI:60240"/>
        <label>2</label>
    </ligand>
</feature>
<evidence type="ECO:0000256" key="1">
    <source>
        <dbReference type="ARBA" id="ARBA00009275"/>
    </source>
</evidence>
<feature type="binding site" evidence="4">
    <location>
        <position position="156"/>
    </location>
    <ligand>
        <name>a divalent metal cation</name>
        <dbReference type="ChEBI" id="CHEBI:60240"/>
        <label>2</label>
    </ligand>
</feature>
<evidence type="ECO:0000256" key="3">
    <source>
        <dbReference type="ARBA" id="ARBA00022801"/>
    </source>
</evidence>
<dbReference type="OrthoDB" id="9810005at2"/>
<dbReference type="STRING" id="688867.SAMN05660236_5339"/>
<comment type="similarity">
    <text evidence="1">Belongs to the metallo-dependent hydrolases superfamily. TatD-type hydrolase family.</text>
</comment>
<dbReference type="GO" id="GO:0005829">
    <property type="term" value="C:cytosol"/>
    <property type="evidence" value="ECO:0007669"/>
    <property type="project" value="TreeGrafter"/>
</dbReference>
<dbReference type="NCBIfam" id="TIGR00010">
    <property type="entry name" value="YchF/TatD family DNA exonuclease"/>
    <property type="match status" value="1"/>
</dbReference>
<dbReference type="CDD" id="cd01310">
    <property type="entry name" value="TatD_DNAse"/>
    <property type="match status" value="1"/>
</dbReference>
<dbReference type="FunFam" id="3.20.20.140:FF:000005">
    <property type="entry name" value="TatD family hydrolase"/>
    <property type="match status" value="1"/>
</dbReference>
<dbReference type="AlphaFoldDB" id="A0A1T5MFV8"/>
<accession>A0A1T5MFV8</accession>
<evidence type="ECO:0000313" key="5">
    <source>
        <dbReference type="EMBL" id="SKC87120.1"/>
    </source>
</evidence>
<dbReference type="RefSeq" id="WP_079689818.1">
    <property type="nucleotide sequence ID" value="NZ_FUZU01000004.1"/>
</dbReference>
<dbReference type="InterPro" id="IPR001130">
    <property type="entry name" value="TatD-like"/>
</dbReference>
<reference evidence="5 6" key="1">
    <citation type="submission" date="2017-02" db="EMBL/GenBank/DDBJ databases">
        <authorList>
            <person name="Peterson S.W."/>
        </authorList>
    </citation>
    <scope>NUCLEOTIDE SEQUENCE [LARGE SCALE GENOMIC DNA]</scope>
    <source>
        <strain evidence="5 6">DSM 25262</strain>
    </source>
</reference>
<feature type="binding site" evidence="4">
    <location>
        <position position="10"/>
    </location>
    <ligand>
        <name>a divalent metal cation</name>
        <dbReference type="ChEBI" id="CHEBI:60240"/>
        <label>1</label>
    </ligand>
</feature>
<keyword evidence="2 4" id="KW-0479">Metal-binding</keyword>
<keyword evidence="6" id="KW-1185">Reference proteome</keyword>
<dbReference type="Pfam" id="PF01026">
    <property type="entry name" value="TatD_DNase"/>
    <property type="match status" value="1"/>
</dbReference>
<dbReference type="PANTHER" id="PTHR46124">
    <property type="entry name" value="D-AMINOACYL-TRNA DEACYLASE"/>
    <property type="match status" value="1"/>
</dbReference>
<dbReference type="GO" id="GO:0004536">
    <property type="term" value="F:DNA nuclease activity"/>
    <property type="evidence" value="ECO:0007669"/>
    <property type="project" value="InterPro"/>
</dbReference>
<dbReference type="Gene3D" id="3.20.20.140">
    <property type="entry name" value="Metal-dependent hydrolases"/>
    <property type="match status" value="1"/>
</dbReference>
<organism evidence="5 6">
    <name type="scientific">Ohtaekwangia koreensis</name>
    <dbReference type="NCBI Taxonomy" id="688867"/>
    <lineage>
        <taxon>Bacteria</taxon>
        <taxon>Pseudomonadati</taxon>
        <taxon>Bacteroidota</taxon>
        <taxon>Cytophagia</taxon>
        <taxon>Cytophagales</taxon>
        <taxon>Fulvivirgaceae</taxon>
        <taxon>Ohtaekwangia</taxon>
    </lineage>
</organism>
<evidence type="ECO:0000313" key="6">
    <source>
        <dbReference type="Proteomes" id="UP000190961"/>
    </source>
</evidence>
<evidence type="ECO:0000256" key="4">
    <source>
        <dbReference type="PIRSR" id="PIRSR005902-1"/>
    </source>
</evidence>
<sequence length="255" mass="29081">MDYFIDTHAHIYLNDFAADRIDMLAESERQGVRKIYMPNIDHTSIDDMLELESRSAGVCVAMMGLHPCYVKKDFERELYRVEEWLSKRKFAAVGEIGTDLHWDKTFWEQQQEAFTIQMKWAMKYNLPVVIHCRESIDETIALVEKISDGKLRGIFHCFSGNADQADRIIKLGFLLGIGGVVTFKNGGLDKVLPEILLEHIVLETDSPYLAPVPHRGKRNEPSYIPLIAHKLAAIKKASIDDVRSITTTNAIKLFT</sequence>
<feature type="binding site" evidence="4">
    <location>
        <position position="205"/>
    </location>
    <ligand>
        <name>a divalent metal cation</name>
        <dbReference type="ChEBI" id="CHEBI:60240"/>
        <label>1</label>
    </ligand>
</feature>
<feature type="binding site" evidence="4">
    <location>
        <position position="8"/>
    </location>
    <ligand>
        <name>a divalent metal cation</name>
        <dbReference type="ChEBI" id="CHEBI:60240"/>
        <label>1</label>
    </ligand>
</feature>
<evidence type="ECO:0000256" key="2">
    <source>
        <dbReference type="ARBA" id="ARBA00022723"/>
    </source>
</evidence>
<protein>
    <submittedName>
        <fullName evidence="5">TatD DNase family protein</fullName>
    </submittedName>
</protein>
<dbReference type="InterPro" id="IPR015991">
    <property type="entry name" value="TatD/YcfH-like"/>
</dbReference>
<dbReference type="GO" id="GO:0046872">
    <property type="term" value="F:metal ion binding"/>
    <property type="evidence" value="ECO:0007669"/>
    <property type="project" value="UniProtKB-KW"/>
</dbReference>
<dbReference type="Proteomes" id="UP000190961">
    <property type="component" value="Unassembled WGS sequence"/>
</dbReference>
<proteinExistence type="inferred from homology"/>
<dbReference type="GO" id="GO:0016788">
    <property type="term" value="F:hydrolase activity, acting on ester bonds"/>
    <property type="evidence" value="ECO:0007669"/>
    <property type="project" value="InterPro"/>
</dbReference>
<keyword evidence="3" id="KW-0378">Hydrolase</keyword>
<dbReference type="InterPro" id="IPR032466">
    <property type="entry name" value="Metal_Hydrolase"/>
</dbReference>
<dbReference type="SUPFAM" id="SSF51556">
    <property type="entry name" value="Metallo-dependent hydrolases"/>
    <property type="match status" value="1"/>
</dbReference>
<name>A0A1T5MFV8_9BACT</name>
<dbReference type="EMBL" id="FUZU01000004">
    <property type="protein sequence ID" value="SKC87120.1"/>
    <property type="molecule type" value="Genomic_DNA"/>
</dbReference>
<dbReference type="PIRSF" id="PIRSF005902">
    <property type="entry name" value="DNase_TatD"/>
    <property type="match status" value="1"/>
</dbReference>
<gene>
    <name evidence="5" type="ORF">SAMN05660236_5339</name>
</gene>